<evidence type="ECO:0000259" key="9">
    <source>
        <dbReference type="Pfam" id="PF02782"/>
    </source>
</evidence>
<comment type="similarity">
    <text evidence="1 7">Belongs to the FGGY kinase family.</text>
</comment>
<dbReference type="Proteomes" id="UP001165583">
    <property type="component" value="Unassembled WGS sequence"/>
</dbReference>
<keyword evidence="3" id="KW-0547">Nucleotide-binding</keyword>
<organism evidence="10 11">
    <name type="scientific">Novosphingobium mangrovi</name>
    <name type="common">ex Huang et al. 2023</name>
    <dbReference type="NCBI Taxonomy" id="2976432"/>
    <lineage>
        <taxon>Bacteria</taxon>
        <taxon>Pseudomonadati</taxon>
        <taxon>Pseudomonadota</taxon>
        <taxon>Alphaproteobacteria</taxon>
        <taxon>Sphingomonadales</taxon>
        <taxon>Sphingomonadaceae</taxon>
        <taxon>Novosphingobium</taxon>
    </lineage>
</organism>
<feature type="domain" description="Carbohydrate kinase FGGY N-terminal" evidence="8">
    <location>
        <begin position="16"/>
        <end position="259"/>
    </location>
</feature>
<keyword evidence="6" id="KW-0067">ATP-binding</keyword>
<dbReference type="InterPro" id="IPR018485">
    <property type="entry name" value="FGGY_C"/>
</dbReference>
<evidence type="ECO:0000256" key="1">
    <source>
        <dbReference type="ARBA" id="ARBA00009156"/>
    </source>
</evidence>
<keyword evidence="11" id="KW-1185">Reference proteome</keyword>
<reference evidence="10" key="1">
    <citation type="submission" date="2022-09" db="EMBL/GenBank/DDBJ databases">
        <title>Novosphingobium sp. Nov., a polycyclic aromatic hydrocarbon-degrading bacterium isolated form mangrove sediments in HongKong.</title>
        <authorList>
            <person name="Hu Z."/>
        </authorList>
    </citation>
    <scope>NUCLEOTIDE SEQUENCE</scope>
    <source>
        <strain evidence="10">HK4-1</strain>
    </source>
</reference>
<dbReference type="InterPro" id="IPR018483">
    <property type="entry name" value="Carb_kinase_FGGY_CS"/>
</dbReference>
<evidence type="ECO:0000313" key="11">
    <source>
        <dbReference type="Proteomes" id="UP001165583"/>
    </source>
</evidence>
<dbReference type="InterPro" id="IPR018484">
    <property type="entry name" value="FGGY_N"/>
</dbReference>
<dbReference type="PANTHER" id="PTHR10196">
    <property type="entry name" value="SUGAR KINASE"/>
    <property type="match status" value="1"/>
</dbReference>
<dbReference type="PANTHER" id="PTHR10196:SF78">
    <property type="entry name" value="GLYCEROL KINASE"/>
    <property type="match status" value="1"/>
</dbReference>
<evidence type="ECO:0000256" key="2">
    <source>
        <dbReference type="ARBA" id="ARBA00022679"/>
    </source>
</evidence>
<dbReference type="CDD" id="cd07786">
    <property type="entry name" value="FGGY_EcGK_like"/>
    <property type="match status" value="1"/>
</dbReference>
<dbReference type="EC" id="2.7.1.30" evidence="10"/>
<dbReference type="Pfam" id="PF00370">
    <property type="entry name" value="FGGY_N"/>
    <property type="match status" value="1"/>
</dbReference>
<name>A0ABT2HZF9_9SPHN</name>
<dbReference type="GO" id="GO:0004370">
    <property type="term" value="F:glycerol kinase activity"/>
    <property type="evidence" value="ECO:0007669"/>
    <property type="project" value="UniProtKB-EC"/>
</dbReference>
<accession>A0ABT2HZF9</accession>
<dbReference type="NCBIfam" id="TIGR01311">
    <property type="entry name" value="glycerol_kin"/>
    <property type="match status" value="1"/>
</dbReference>
<proteinExistence type="inferred from homology"/>
<keyword evidence="4 7" id="KW-0418">Kinase</keyword>
<evidence type="ECO:0000259" key="8">
    <source>
        <dbReference type="Pfam" id="PF00370"/>
    </source>
</evidence>
<dbReference type="NCBIfam" id="NF000756">
    <property type="entry name" value="PRK00047.1"/>
    <property type="match status" value="1"/>
</dbReference>
<dbReference type="RefSeq" id="WP_260042969.1">
    <property type="nucleotide sequence ID" value="NZ_JANZXA010000001.1"/>
</dbReference>
<evidence type="ECO:0000256" key="5">
    <source>
        <dbReference type="ARBA" id="ARBA00022798"/>
    </source>
</evidence>
<sequence length="500" mass="51748">MKPDGGWAMQVEGEAILVIDAGTTSNRAMVFAPDGTVRAMAQRALTQHYPRAGWVEHDAEEIWQGVLACARQAVTQAGGVDRIAAIGIANQRETVVAWDKASGAPLTRAIVWQDRRTASVCEALREAGHEAGVQAATGLILDPYFSATKMGWMHDAVPEVRAASESGRLALGTVESWLLYRLTGGAHMTDASNASRTSLLGLAGRGWDEGLCDLFGVPRAALPEICDCAGAIGTALPEWLGASVAVAGMAGDQQAATIGQGCLAVGETKATYGTGAFVLANMGAQVPSSAHRLLATVLCQTGGERTYALEGSVFVAGSLVQWLRDSLGLIDAASETEALARSVQDSGGVVIVPALAGLGAPHWRADARASISGLTFASTRAHLVRAALEAMAMQTRDLAEAFAADGATWTTLRIDGGMSANDWIAQDLADVLALPVERPASVETTALGAAMLAGLGAGLFASLEAAAAAMGGTRRTFTPSMSEAVRGERIENWARALAAV</sequence>
<dbReference type="EMBL" id="JANZXA010000001">
    <property type="protein sequence ID" value="MCT2397937.1"/>
    <property type="molecule type" value="Genomic_DNA"/>
</dbReference>
<evidence type="ECO:0000256" key="7">
    <source>
        <dbReference type="RuleBase" id="RU003733"/>
    </source>
</evidence>
<gene>
    <name evidence="10" type="primary">glpK</name>
    <name evidence="10" type="ORF">NZK81_00090</name>
</gene>
<dbReference type="InterPro" id="IPR043129">
    <property type="entry name" value="ATPase_NBD"/>
</dbReference>
<dbReference type="Gene3D" id="3.30.420.40">
    <property type="match status" value="2"/>
</dbReference>
<feature type="domain" description="Carbohydrate kinase FGGY C-terminal" evidence="9">
    <location>
        <begin position="270"/>
        <end position="455"/>
    </location>
</feature>
<keyword evidence="5" id="KW-0319">Glycerol metabolism</keyword>
<dbReference type="InterPro" id="IPR000577">
    <property type="entry name" value="Carb_kinase_FGGY"/>
</dbReference>
<keyword evidence="2 7" id="KW-0808">Transferase</keyword>
<dbReference type="Pfam" id="PF02782">
    <property type="entry name" value="FGGY_C"/>
    <property type="match status" value="1"/>
</dbReference>
<comment type="caution">
    <text evidence="10">The sequence shown here is derived from an EMBL/GenBank/DDBJ whole genome shotgun (WGS) entry which is preliminary data.</text>
</comment>
<evidence type="ECO:0000256" key="6">
    <source>
        <dbReference type="ARBA" id="ARBA00022840"/>
    </source>
</evidence>
<evidence type="ECO:0000313" key="10">
    <source>
        <dbReference type="EMBL" id="MCT2397937.1"/>
    </source>
</evidence>
<dbReference type="InterPro" id="IPR005999">
    <property type="entry name" value="Glycerol_kin"/>
</dbReference>
<dbReference type="SUPFAM" id="SSF53067">
    <property type="entry name" value="Actin-like ATPase domain"/>
    <property type="match status" value="2"/>
</dbReference>
<dbReference type="PIRSF" id="PIRSF000538">
    <property type="entry name" value="GlpK"/>
    <property type="match status" value="1"/>
</dbReference>
<dbReference type="PROSITE" id="PS00445">
    <property type="entry name" value="FGGY_KINASES_2"/>
    <property type="match status" value="1"/>
</dbReference>
<protein>
    <submittedName>
        <fullName evidence="10">Glycerol kinase GlpK</fullName>
        <ecNumber evidence="10">2.7.1.30</ecNumber>
    </submittedName>
</protein>
<evidence type="ECO:0000256" key="4">
    <source>
        <dbReference type="ARBA" id="ARBA00022777"/>
    </source>
</evidence>
<evidence type="ECO:0000256" key="3">
    <source>
        <dbReference type="ARBA" id="ARBA00022741"/>
    </source>
</evidence>